<sequence length="279" mass="31179">MRVNLKRIGSQMSNTLFVARKEFSYLLNSRLIIFIMVWYMAIFFLSFYGTAQSVNSLGISDPVQNYFVDYVYTLCYYGTLVAVVLGFSSISVETSGKALNTLLSKPLYRDTIINGKLLGAGGFMVCIYLLVTILYVSGISLVTNGSRNAVMAFVGGLSLSFLLYMLCMLFFFSISMLACLLFREQSLALFVGFLAWIVLFRLISSDIFAGSISYFFGNSQSILLLVSGMSPSTMLYFILENMDLQSVLAESGLEVFKLFLYCTIGLILSYIAFLRRDVS</sequence>
<dbReference type="AlphaFoldDB" id="H8I7Q9"/>
<dbReference type="KEGG" id="mez:Mtc_1138"/>
<dbReference type="GO" id="GO:0140359">
    <property type="term" value="F:ABC-type transporter activity"/>
    <property type="evidence" value="ECO:0007669"/>
    <property type="project" value="InterPro"/>
</dbReference>
<keyword evidence="1" id="KW-0472">Membrane</keyword>
<keyword evidence="1" id="KW-1133">Transmembrane helix</keyword>
<feature type="transmembrane region" description="Helical" evidence="1">
    <location>
        <begin position="222"/>
        <end position="239"/>
    </location>
</feature>
<dbReference type="STRING" id="1041930.Mtc_1138"/>
<proteinExistence type="predicted"/>
<evidence type="ECO:0000313" key="2">
    <source>
        <dbReference type="EMBL" id="AFC99894.1"/>
    </source>
</evidence>
<dbReference type="PANTHER" id="PTHR43471:SF14">
    <property type="entry name" value="ABC-2 TYPE TRANSPORT SYSTEM PERMEASE PROTEIN"/>
    <property type="match status" value="1"/>
</dbReference>
<dbReference type="Pfam" id="PF12679">
    <property type="entry name" value="ABC2_membrane_2"/>
    <property type="match status" value="1"/>
</dbReference>
<dbReference type="HOGENOM" id="CLU_996080_0_0_2"/>
<evidence type="ECO:0000313" key="3">
    <source>
        <dbReference type="Proteomes" id="UP000005233"/>
    </source>
</evidence>
<name>H8I7Q9_METCZ</name>
<organism evidence="2 3">
    <name type="scientific">Methanocella conradii (strain DSM 24694 / JCM 17849 / CGMCC 1.5162 / HZ254)</name>
    <dbReference type="NCBI Taxonomy" id="1041930"/>
    <lineage>
        <taxon>Archaea</taxon>
        <taxon>Methanobacteriati</taxon>
        <taxon>Methanobacteriota</taxon>
        <taxon>Stenosarchaea group</taxon>
        <taxon>Methanomicrobia</taxon>
        <taxon>Methanocellales</taxon>
        <taxon>Methanocellaceae</taxon>
        <taxon>Methanocella</taxon>
    </lineage>
</organism>
<keyword evidence="1" id="KW-0812">Transmembrane</keyword>
<dbReference type="eggNOG" id="arCOG02436">
    <property type="taxonomic scope" value="Archaea"/>
</dbReference>
<protein>
    <recommendedName>
        <fullName evidence="4">ABC-type transport system involved in multi-copper enzyme maturation, permease component</fullName>
    </recommendedName>
</protein>
<reference evidence="2 3" key="1">
    <citation type="journal article" date="2012" name="J. Bacteriol.">
        <title>Complete genome sequence of a thermophilic methanogen, Methanocella conradii HZ254, isolated from Chinese rice field soil.</title>
        <authorList>
            <person name="Lu Z."/>
            <person name="Lu Y."/>
        </authorList>
    </citation>
    <scope>NUCLEOTIDE SEQUENCE [LARGE SCALE GENOMIC DNA]</scope>
    <source>
        <strain evidence="3">DSM 24694 / JCM 17849 / CGMCC 1.5162 / HZ254</strain>
    </source>
</reference>
<dbReference type="EMBL" id="CP003243">
    <property type="protein sequence ID" value="AFC99894.1"/>
    <property type="molecule type" value="Genomic_DNA"/>
</dbReference>
<feature type="transmembrane region" description="Helical" evidence="1">
    <location>
        <begin position="31"/>
        <end position="50"/>
    </location>
</feature>
<keyword evidence="3" id="KW-1185">Reference proteome</keyword>
<feature type="transmembrane region" description="Helical" evidence="1">
    <location>
        <begin position="189"/>
        <end position="216"/>
    </location>
</feature>
<feature type="transmembrane region" description="Helical" evidence="1">
    <location>
        <begin position="70"/>
        <end position="96"/>
    </location>
</feature>
<dbReference type="Proteomes" id="UP000005233">
    <property type="component" value="Chromosome"/>
</dbReference>
<accession>H8I7Q9</accession>
<dbReference type="PANTHER" id="PTHR43471">
    <property type="entry name" value="ABC TRANSPORTER PERMEASE"/>
    <property type="match status" value="1"/>
</dbReference>
<feature type="transmembrane region" description="Helical" evidence="1">
    <location>
        <begin position="117"/>
        <end position="141"/>
    </location>
</feature>
<gene>
    <name evidence="2" type="ordered locus">Mtc_1138</name>
</gene>
<feature type="transmembrane region" description="Helical" evidence="1">
    <location>
        <begin position="161"/>
        <end position="182"/>
    </location>
</feature>
<feature type="transmembrane region" description="Helical" evidence="1">
    <location>
        <begin position="251"/>
        <end position="273"/>
    </location>
</feature>
<evidence type="ECO:0008006" key="4">
    <source>
        <dbReference type="Google" id="ProtNLM"/>
    </source>
</evidence>
<evidence type="ECO:0000256" key="1">
    <source>
        <dbReference type="SAM" id="Phobius"/>
    </source>
</evidence>
<dbReference type="GO" id="GO:0005886">
    <property type="term" value="C:plasma membrane"/>
    <property type="evidence" value="ECO:0007669"/>
    <property type="project" value="UniProtKB-SubCell"/>
</dbReference>